<keyword evidence="2" id="KW-0460">Magnesium</keyword>
<feature type="binding site" evidence="2">
    <location>
        <position position="21"/>
    </location>
    <ligand>
        <name>substrate</name>
    </ligand>
</feature>
<sequence>MKQYSNFPRHVAIIMDGNRRWARQHKLSAVSGHDYVVERVLEPLVDRAIALGIPFLTFWAFSSENWGRNRREVQGILNIFRKGLQRSAKRLFEKGVRLRILGEIDKFPSDISVAAKGWVEKSKSNRRITVSFALNYGGRDELLRAINKLLQQVQSSKFKVQSLDEERFSSFLDTAGMPDPDLIIRTGGEQRLSGFMPWQSIYSELYFPETLMPDFTPENFDKALVEYQRRQRRFGR</sequence>
<dbReference type="PROSITE" id="PS01066">
    <property type="entry name" value="UPP_SYNTHASE"/>
    <property type="match status" value="1"/>
</dbReference>
<feature type="binding site" evidence="2">
    <location>
        <position position="33"/>
    </location>
    <ligand>
        <name>substrate</name>
    </ligand>
</feature>
<feature type="binding site" evidence="2">
    <location>
        <position position="16"/>
    </location>
    <ligand>
        <name>Mg(2+)</name>
        <dbReference type="ChEBI" id="CHEBI:18420"/>
    </ligand>
</feature>
<comment type="caution">
    <text evidence="2">Lacks conserved residue(s) required for the propagation of feature annotation.</text>
</comment>
<dbReference type="AlphaFoldDB" id="A0A1G1VUF8"/>
<comment type="subunit">
    <text evidence="2">Homodimer.</text>
</comment>
<feature type="binding site" evidence="2">
    <location>
        <position position="185"/>
    </location>
    <ligand>
        <name>substrate</name>
    </ligand>
</feature>
<dbReference type="GO" id="GO:0045547">
    <property type="term" value="F:ditrans,polycis-polyprenyl diphosphate synthase [(2E,6E)-farnesyl diphosphate specific] activity"/>
    <property type="evidence" value="ECO:0007669"/>
    <property type="project" value="TreeGrafter"/>
</dbReference>
<feature type="binding site" evidence="2">
    <location>
        <position position="68"/>
    </location>
    <ligand>
        <name>substrate</name>
    </ligand>
</feature>
<gene>
    <name evidence="3" type="ORF">A2786_05880</name>
</gene>
<feature type="binding site" evidence="2">
    <location>
        <begin position="191"/>
        <end position="193"/>
    </location>
    <ligand>
        <name>substrate</name>
    </ligand>
</feature>
<keyword evidence="1 2" id="KW-0808">Transferase</keyword>
<keyword evidence="2" id="KW-0479">Metal-binding</keyword>
<feature type="binding site" evidence="2">
    <location>
        <begin position="62"/>
        <end position="64"/>
    </location>
    <ligand>
        <name>substrate</name>
    </ligand>
</feature>
<accession>A0A1G1VUF8</accession>
<dbReference type="InterPro" id="IPR001441">
    <property type="entry name" value="UPP_synth-like"/>
</dbReference>
<evidence type="ECO:0000256" key="2">
    <source>
        <dbReference type="HAMAP-Rule" id="MF_01139"/>
    </source>
</evidence>
<feature type="binding site" evidence="2">
    <location>
        <begin position="17"/>
        <end position="20"/>
    </location>
    <ligand>
        <name>substrate</name>
    </ligand>
</feature>
<comment type="cofactor">
    <cofactor evidence="2">
        <name>Mg(2+)</name>
        <dbReference type="ChEBI" id="CHEBI:18420"/>
    </cofactor>
    <text evidence="2">Binds 2 magnesium ions per subunit.</text>
</comment>
<evidence type="ECO:0000256" key="1">
    <source>
        <dbReference type="ARBA" id="ARBA00022679"/>
    </source>
</evidence>
<dbReference type="PANTHER" id="PTHR10291">
    <property type="entry name" value="DEHYDRODOLICHYL DIPHOSPHATE SYNTHASE FAMILY MEMBER"/>
    <property type="match status" value="1"/>
</dbReference>
<reference evidence="3 4" key="1">
    <citation type="journal article" date="2016" name="Nat. Commun.">
        <title>Thousands of microbial genomes shed light on interconnected biogeochemical processes in an aquifer system.</title>
        <authorList>
            <person name="Anantharaman K."/>
            <person name="Brown C.T."/>
            <person name="Hug L.A."/>
            <person name="Sharon I."/>
            <person name="Castelle C.J."/>
            <person name="Probst A.J."/>
            <person name="Thomas B.C."/>
            <person name="Singh A."/>
            <person name="Wilkins M.J."/>
            <person name="Karaoz U."/>
            <person name="Brodie E.L."/>
            <person name="Williams K.H."/>
            <person name="Hubbard S.S."/>
            <person name="Banfield J.F."/>
        </authorList>
    </citation>
    <scope>NUCLEOTIDE SEQUENCE [LARGE SCALE GENOMIC DNA]</scope>
</reference>
<dbReference type="SUPFAM" id="SSF64005">
    <property type="entry name" value="Undecaprenyl diphosphate synthase"/>
    <property type="match status" value="1"/>
</dbReference>
<dbReference type="Gene3D" id="3.40.1180.10">
    <property type="entry name" value="Decaprenyl diphosphate synthase-like"/>
    <property type="match status" value="1"/>
</dbReference>
<comment type="function">
    <text evidence="2">Catalyzes the condensation of isopentenyl diphosphate (IPP) with allylic pyrophosphates generating different type of terpenoids.</text>
</comment>
<protein>
    <recommendedName>
        <fullName evidence="2">Isoprenyl transferase</fullName>
        <ecNumber evidence="2">2.5.1.-</ecNumber>
    </recommendedName>
</protein>
<dbReference type="GO" id="GO:0000287">
    <property type="term" value="F:magnesium ion binding"/>
    <property type="evidence" value="ECO:0007669"/>
    <property type="project" value="UniProtKB-UniRule"/>
</dbReference>
<dbReference type="Pfam" id="PF01255">
    <property type="entry name" value="Prenyltransf"/>
    <property type="match status" value="1"/>
</dbReference>
<dbReference type="NCBIfam" id="TIGR00055">
    <property type="entry name" value="uppS"/>
    <property type="match status" value="1"/>
</dbReference>
<dbReference type="CDD" id="cd00475">
    <property type="entry name" value="Cis_IPPS"/>
    <property type="match status" value="1"/>
</dbReference>
<name>A0A1G1VUF8_9BACT</name>
<organism evidence="3 4">
    <name type="scientific">Candidatus Chisholmbacteria bacterium RIFCSPHIGHO2_01_FULL_52_32</name>
    <dbReference type="NCBI Taxonomy" id="1797591"/>
    <lineage>
        <taxon>Bacteria</taxon>
        <taxon>Candidatus Chisholmiibacteriota</taxon>
    </lineage>
</organism>
<feature type="active site" description="Proton acceptor" evidence="2">
    <location>
        <position position="65"/>
    </location>
</feature>
<feature type="binding site" evidence="2">
    <location>
        <position position="204"/>
    </location>
    <ligand>
        <name>Mg(2+)</name>
        <dbReference type="ChEBI" id="CHEBI:18420"/>
    </ligand>
</feature>
<feature type="active site" evidence="2">
    <location>
        <position position="16"/>
    </location>
</feature>
<dbReference type="InterPro" id="IPR036424">
    <property type="entry name" value="UPP_synth-like_sf"/>
</dbReference>
<proteinExistence type="inferred from homology"/>
<evidence type="ECO:0000313" key="4">
    <source>
        <dbReference type="Proteomes" id="UP000179233"/>
    </source>
</evidence>
<dbReference type="GO" id="GO:0016094">
    <property type="term" value="P:polyprenol biosynthetic process"/>
    <property type="evidence" value="ECO:0007669"/>
    <property type="project" value="TreeGrafter"/>
</dbReference>
<dbReference type="EMBL" id="MHCJ01000001">
    <property type="protein sequence ID" value="OGY19036.1"/>
    <property type="molecule type" value="Genomic_DNA"/>
</dbReference>
<dbReference type="Proteomes" id="UP000179233">
    <property type="component" value="Unassembled WGS sequence"/>
</dbReference>
<dbReference type="PANTHER" id="PTHR10291:SF0">
    <property type="entry name" value="DEHYDRODOLICHYL DIPHOSPHATE SYNTHASE 2"/>
    <property type="match status" value="1"/>
</dbReference>
<comment type="caution">
    <text evidence="3">The sequence shown here is derived from an EMBL/GenBank/DDBJ whole genome shotgun (WGS) entry which is preliminary data.</text>
</comment>
<feature type="binding site" evidence="2">
    <location>
        <position position="66"/>
    </location>
    <ligand>
        <name>substrate</name>
    </ligand>
</feature>
<evidence type="ECO:0000313" key="3">
    <source>
        <dbReference type="EMBL" id="OGY19036.1"/>
    </source>
</evidence>
<dbReference type="EC" id="2.5.1.-" evidence="2"/>
<dbReference type="HAMAP" id="MF_01139">
    <property type="entry name" value="ISPT"/>
    <property type="match status" value="1"/>
</dbReference>
<comment type="similarity">
    <text evidence="2">Belongs to the UPP synthase family.</text>
</comment>
<dbReference type="InterPro" id="IPR018520">
    <property type="entry name" value="UPP_synth-like_CS"/>
</dbReference>